<organism evidence="8 10">
    <name type="scientific">Saliniramus fredricksonii</name>
    <dbReference type="NCBI Taxonomy" id="1653334"/>
    <lineage>
        <taxon>Bacteria</taxon>
        <taxon>Pseudomonadati</taxon>
        <taxon>Pseudomonadota</taxon>
        <taxon>Alphaproteobacteria</taxon>
        <taxon>Hyphomicrobiales</taxon>
        <taxon>Salinarimonadaceae</taxon>
        <taxon>Saliniramus</taxon>
    </lineage>
</organism>
<dbReference type="PANTHER" id="PTHR11078:SF3">
    <property type="entry name" value="ANTITERMINATION NUSB DOMAIN-CONTAINING PROTEIN"/>
    <property type="match status" value="1"/>
</dbReference>
<dbReference type="SUPFAM" id="SSF48013">
    <property type="entry name" value="NusB-like"/>
    <property type="match status" value="1"/>
</dbReference>
<comment type="similarity">
    <text evidence="1 6">Belongs to the NusB family.</text>
</comment>
<dbReference type="AlphaFoldDB" id="A0A0P7YA48"/>
<evidence type="ECO:0000259" key="7">
    <source>
        <dbReference type="Pfam" id="PF01029"/>
    </source>
</evidence>
<dbReference type="GO" id="GO:0003723">
    <property type="term" value="F:RNA binding"/>
    <property type="evidence" value="ECO:0007669"/>
    <property type="project" value="UniProtKB-UniRule"/>
</dbReference>
<evidence type="ECO:0000313" key="11">
    <source>
        <dbReference type="Proteomes" id="UP000182800"/>
    </source>
</evidence>
<evidence type="ECO:0000256" key="5">
    <source>
        <dbReference type="ARBA" id="ARBA00023163"/>
    </source>
</evidence>
<comment type="caution">
    <text evidence="8">The sequence shown here is derived from an EMBL/GenBank/DDBJ whole genome shotgun (WGS) entry which is preliminary data.</text>
</comment>
<dbReference type="Proteomes" id="UP000050497">
    <property type="component" value="Unassembled WGS sequence"/>
</dbReference>
<dbReference type="Gene3D" id="1.10.940.10">
    <property type="entry name" value="NusB-like"/>
    <property type="match status" value="1"/>
</dbReference>
<dbReference type="GO" id="GO:0005829">
    <property type="term" value="C:cytosol"/>
    <property type="evidence" value="ECO:0007669"/>
    <property type="project" value="TreeGrafter"/>
</dbReference>
<dbReference type="GO" id="GO:0031564">
    <property type="term" value="P:transcription antitermination"/>
    <property type="evidence" value="ECO:0007669"/>
    <property type="project" value="UniProtKB-KW"/>
</dbReference>
<keyword evidence="2 6" id="KW-0889">Transcription antitermination</keyword>
<keyword evidence="5 6" id="KW-0804">Transcription</keyword>
<evidence type="ECO:0000256" key="3">
    <source>
        <dbReference type="ARBA" id="ARBA00022884"/>
    </source>
</evidence>
<proteinExistence type="inferred from homology"/>
<dbReference type="EMBL" id="FMBM01000002">
    <property type="protein sequence ID" value="SCC81915.1"/>
    <property type="molecule type" value="Genomic_DNA"/>
</dbReference>
<dbReference type="NCBIfam" id="TIGR01951">
    <property type="entry name" value="nusB"/>
    <property type="match status" value="1"/>
</dbReference>
<dbReference type="Proteomes" id="UP000182800">
    <property type="component" value="Unassembled WGS sequence"/>
</dbReference>
<gene>
    <name evidence="6 8" type="primary">nusB</name>
    <name evidence="9" type="ORF">GA0071312_2886</name>
    <name evidence="8" type="ORF">HLUCCO17_08510</name>
</gene>
<evidence type="ECO:0000256" key="2">
    <source>
        <dbReference type="ARBA" id="ARBA00022814"/>
    </source>
</evidence>
<dbReference type="STRING" id="1653334.GA0071312_2886"/>
<evidence type="ECO:0000256" key="1">
    <source>
        <dbReference type="ARBA" id="ARBA00005952"/>
    </source>
</evidence>
<sequence length="174" mass="19401">MAKSNPGKGNPGNNRASERSAARLAAVQAIYQMEVSGKGVVEVTAEFEAHWIGREIEGMTFNASDMPFFRDLLSGVVREQRAIDRATDETLAEGWPLKRIEAVLRAIFRCAVFELMMRRDVPVRVVINEYVEVANAFYEGEEPGMVNGVLDAIAHKTRPEEFEGKGRGQSTRQK</sequence>
<name>A0A0P7YA48_9HYPH</name>
<evidence type="ECO:0000313" key="10">
    <source>
        <dbReference type="Proteomes" id="UP000050497"/>
    </source>
</evidence>
<dbReference type="HAMAP" id="MF_00073">
    <property type="entry name" value="NusB"/>
    <property type="match status" value="1"/>
</dbReference>
<evidence type="ECO:0000256" key="6">
    <source>
        <dbReference type="HAMAP-Rule" id="MF_00073"/>
    </source>
</evidence>
<keyword evidence="11" id="KW-1185">Reference proteome</keyword>
<evidence type="ECO:0000313" key="8">
    <source>
        <dbReference type="EMBL" id="KPQ10942.1"/>
    </source>
</evidence>
<dbReference type="EMBL" id="LJSX01000011">
    <property type="protein sequence ID" value="KPQ10942.1"/>
    <property type="molecule type" value="Genomic_DNA"/>
</dbReference>
<comment type="function">
    <text evidence="6">Involved in transcription antitermination. Required for transcription of ribosomal RNA (rRNA) genes. Binds specifically to the boxA antiterminator sequence of the ribosomal RNA (rrn) operons.</text>
</comment>
<dbReference type="GO" id="GO:0006353">
    <property type="term" value="P:DNA-templated transcription termination"/>
    <property type="evidence" value="ECO:0007669"/>
    <property type="project" value="UniProtKB-UniRule"/>
</dbReference>
<dbReference type="InterPro" id="IPR006027">
    <property type="entry name" value="NusB_RsmB_TIM44"/>
</dbReference>
<reference evidence="9 11" key="2">
    <citation type="submission" date="2016-08" db="EMBL/GenBank/DDBJ databases">
        <authorList>
            <person name="Varghese N."/>
            <person name="Submissions Spin"/>
        </authorList>
    </citation>
    <scope>NUCLEOTIDE SEQUENCE [LARGE SCALE GENOMIC DNA]</scope>
    <source>
        <strain evidence="9 11">HL-109</strain>
    </source>
</reference>
<dbReference type="OrthoDB" id="9797817at2"/>
<keyword evidence="4 6" id="KW-0805">Transcription regulation</keyword>
<keyword evidence="3 6" id="KW-0694">RNA-binding</keyword>
<dbReference type="InterPro" id="IPR035926">
    <property type="entry name" value="NusB-like_sf"/>
</dbReference>
<dbReference type="InterPro" id="IPR011605">
    <property type="entry name" value="NusB_fam"/>
</dbReference>
<accession>A0A0P7YA48</accession>
<dbReference type="RefSeq" id="WP_074445509.1">
    <property type="nucleotide sequence ID" value="NZ_FMBM01000002.1"/>
</dbReference>
<evidence type="ECO:0000313" key="9">
    <source>
        <dbReference type="EMBL" id="SCC81915.1"/>
    </source>
</evidence>
<dbReference type="PANTHER" id="PTHR11078">
    <property type="entry name" value="N UTILIZATION SUBSTANCE PROTEIN B-RELATED"/>
    <property type="match status" value="1"/>
</dbReference>
<protein>
    <recommendedName>
        <fullName evidence="6">Transcription antitermination protein NusB</fullName>
    </recommendedName>
    <alternativeName>
        <fullName evidence="6">Antitermination factor NusB</fullName>
    </alternativeName>
</protein>
<feature type="domain" description="NusB/RsmB/TIM44" evidence="7">
    <location>
        <begin position="21"/>
        <end position="154"/>
    </location>
</feature>
<reference evidence="8 10" key="1">
    <citation type="submission" date="2015-09" db="EMBL/GenBank/DDBJ databases">
        <title>Identification and resolution of microdiversity through metagenomic sequencing of parallel consortia.</title>
        <authorList>
            <person name="Nelson W.C."/>
            <person name="Romine M.F."/>
            <person name="Lindemann S.R."/>
        </authorList>
    </citation>
    <scope>NUCLEOTIDE SEQUENCE [LARGE SCALE GENOMIC DNA]</scope>
    <source>
        <strain evidence="8">HL-109</strain>
    </source>
</reference>
<evidence type="ECO:0000256" key="4">
    <source>
        <dbReference type="ARBA" id="ARBA00023015"/>
    </source>
</evidence>
<dbReference type="Pfam" id="PF01029">
    <property type="entry name" value="NusB"/>
    <property type="match status" value="1"/>
</dbReference>